<proteinExistence type="predicted"/>
<organism evidence="2 3">
    <name type="scientific">Sporosarcina aquimarina</name>
    <dbReference type="NCBI Taxonomy" id="114975"/>
    <lineage>
        <taxon>Bacteria</taxon>
        <taxon>Bacillati</taxon>
        <taxon>Bacillota</taxon>
        <taxon>Bacilli</taxon>
        <taxon>Bacillales</taxon>
        <taxon>Caryophanaceae</taxon>
        <taxon>Sporosarcina</taxon>
    </lineage>
</organism>
<feature type="signal peptide" evidence="1">
    <location>
        <begin position="1"/>
        <end position="20"/>
    </location>
</feature>
<evidence type="ECO:0000313" key="2">
    <source>
        <dbReference type="EMBL" id="MDW0109795.1"/>
    </source>
</evidence>
<reference evidence="2 3" key="1">
    <citation type="submission" date="2023-06" db="EMBL/GenBank/DDBJ databases">
        <title>Sporosarcina sp. nov., isolated from Korean traditional fermented seafood 'Jeotgal'.</title>
        <authorList>
            <person name="Yang A.-I."/>
            <person name="Shin N.-R."/>
        </authorList>
    </citation>
    <scope>NUCLEOTIDE SEQUENCE [LARGE SCALE GENOMIC DNA]</scope>
    <source>
        <strain evidence="2 3">KCTC3840</strain>
    </source>
</reference>
<dbReference type="RefSeq" id="WP_317935337.1">
    <property type="nucleotide sequence ID" value="NZ_JAUBDH010000003.1"/>
</dbReference>
<protein>
    <recommendedName>
        <fullName evidence="4">Lipoprotein</fullName>
    </recommendedName>
</protein>
<dbReference type="PROSITE" id="PS51257">
    <property type="entry name" value="PROKAR_LIPOPROTEIN"/>
    <property type="match status" value="1"/>
</dbReference>
<name>A0ABU4G096_9BACL</name>
<feature type="chain" id="PRO_5046472165" description="Lipoprotein" evidence="1">
    <location>
        <begin position="21"/>
        <end position="489"/>
    </location>
</feature>
<evidence type="ECO:0008006" key="4">
    <source>
        <dbReference type="Google" id="ProtNLM"/>
    </source>
</evidence>
<dbReference type="EMBL" id="JAUBDH010000003">
    <property type="protein sequence ID" value="MDW0109795.1"/>
    <property type="molecule type" value="Genomic_DNA"/>
</dbReference>
<keyword evidence="1" id="KW-0732">Signal</keyword>
<comment type="caution">
    <text evidence="2">The sequence shown here is derived from an EMBL/GenBank/DDBJ whole genome shotgun (WGS) entry which is preliminary data.</text>
</comment>
<keyword evidence="3" id="KW-1185">Reference proteome</keyword>
<evidence type="ECO:0000256" key="1">
    <source>
        <dbReference type="SAM" id="SignalP"/>
    </source>
</evidence>
<evidence type="ECO:0000313" key="3">
    <source>
        <dbReference type="Proteomes" id="UP001280629"/>
    </source>
</evidence>
<accession>A0ABU4G096</accession>
<gene>
    <name evidence="2" type="ORF">QT716_06960</name>
</gene>
<dbReference type="Proteomes" id="UP001280629">
    <property type="component" value="Unassembled WGS sequence"/>
</dbReference>
<sequence length="489" mass="54054">MPIKKEIAMIGLFLMFILAACSNNKSEDKSSEDNTEKEPVLKNNIELSVNEASINEEVHFTIDDLDANTDVQLEWTEVEGTYTIQNLYEFIGTEYTSKEISLVSGTSNEEGKWEGSFKVPEGFGGDHTLFVTSDDKKIGQKGFFVRPSFTLKPESGPVGTEVTLEVEGLGWKTYKSMWNLTYDNKYTGMVSGVSTNGKAKAVFRASGNVGKHFLSLRSGYLGSPYINHESSPHSGWPAPDFVFEVTDEAPITDKYVEETPKAASGGVKMPDLENKKDVEVTMNKEEGIVGEKVTMKASNLPKNKEVELVWNTMKGSRVTDSGFDEESSIMDSISSDADGNAEYEFAIPDDLGGLPHRIDLKVGDEIYGQTYLRITPSIVNISPSSGPAGTEISITIKGGGWTEYDNAYYLTYDNAYTGYMCAFNSQGTLEYKVIATGEPGYHVIDMYPGVYQQQEIETDMTLIPQLTYREDHPGSAMPAIRYGFEVTEK</sequence>